<evidence type="ECO:0000256" key="1">
    <source>
        <dbReference type="ARBA" id="ARBA00004127"/>
    </source>
</evidence>
<evidence type="ECO:0000256" key="2">
    <source>
        <dbReference type="ARBA" id="ARBA00022692"/>
    </source>
</evidence>
<dbReference type="Pfam" id="PF01988">
    <property type="entry name" value="VIT1"/>
    <property type="match status" value="1"/>
</dbReference>
<dbReference type="GO" id="GO:0030026">
    <property type="term" value="P:intracellular manganese ion homeostasis"/>
    <property type="evidence" value="ECO:0007669"/>
    <property type="project" value="InterPro"/>
</dbReference>
<accession>G8TUF2</accession>
<feature type="transmembrane region" description="Helical" evidence="5">
    <location>
        <begin position="216"/>
        <end position="238"/>
    </location>
</feature>
<keyword evidence="7" id="KW-1185">Reference proteome</keyword>
<organism evidence="6 7">
    <name type="scientific">Sulfobacillus acidophilus (strain ATCC 700253 / DSM 10332 / NAL)</name>
    <dbReference type="NCBI Taxonomy" id="679936"/>
    <lineage>
        <taxon>Bacteria</taxon>
        <taxon>Bacillati</taxon>
        <taxon>Bacillota</taxon>
        <taxon>Clostridia</taxon>
        <taxon>Eubacteriales</taxon>
        <taxon>Clostridiales Family XVII. Incertae Sedis</taxon>
        <taxon>Sulfobacillus</taxon>
    </lineage>
</organism>
<sequence length="240" mass="25917">MPVSARQHSEARIHTPQARSIREVVFGVNDGLVSITGIIVGVTASNMSSHQVLISGLAAVIAAAVSMSLGAYLSTVAQNEYFLAERTRELREVEEIPDEERLEVESIYRAQGFSPEEVRVLTQRVTADRDRWVDFMMKEELGILLDSVDNPWTSAAIMGVAVLAGAVPPMLPYLLVPDPHRALPWAIVFAVVVAFGLGVLKAKVAKSQWWKSGMQFLLVTGAAVVIGILGGSLLGRLLGS</sequence>
<dbReference type="GO" id="GO:0005384">
    <property type="term" value="F:manganese ion transmembrane transporter activity"/>
    <property type="evidence" value="ECO:0007669"/>
    <property type="project" value="InterPro"/>
</dbReference>
<name>G8TUF2_SULAD</name>
<dbReference type="AlphaFoldDB" id="G8TUF2"/>
<dbReference type="STRING" id="679936.Sulac_3477"/>
<keyword evidence="3 5" id="KW-1133">Transmembrane helix</keyword>
<dbReference type="InterPro" id="IPR008217">
    <property type="entry name" value="Ccc1_fam"/>
</dbReference>
<dbReference type="KEGG" id="sap:Sulac_3477"/>
<reference evidence="6 7" key="2">
    <citation type="journal article" date="2012" name="Stand. Genomic Sci.">
        <title>Complete genome sequence of the moderately thermophilic mineral-sulfide-oxidizing firmicute Sulfobacillus acidophilus type strain (NAL(T)).</title>
        <authorList>
            <person name="Anderson I."/>
            <person name="Chertkov O."/>
            <person name="Chen A."/>
            <person name="Saunders E."/>
            <person name="Lapidus A."/>
            <person name="Nolan M."/>
            <person name="Lucas S."/>
            <person name="Hammon N."/>
            <person name="Deshpande S."/>
            <person name="Cheng J.F."/>
            <person name="Han C."/>
            <person name="Tapia R."/>
            <person name="Goodwin L.A."/>
            <person name="Pitluck S."/>
            <person name="Liolios K."/>
            <person name="Pagani I."/>
            <person name="Ivanova N."/>
            <person name="Mikhailova N."/>
            <person name="Pati A."/>
            <person name="Palaniappan K."/>
            <person name="Land M."/>
            <person name="Pan C."/>
            <person name="Rohde M."/>
            <person name="Pukall R."/>
            <person name="Goker M."/>
            <person name="Detter J.C."/>
            <person name="Woyke T."/>
            <person name="Bristow J."/>
            <person name="Eisen J.A."/>
            <person name="Markowitz V."/>
            <person name="Hugenholtz P."/>
            <person name="Kyrpides N.C."/>
            <person name="Klenk H.P."/>
            <person name="Mavromatis K."/>
        </authorList>
    </citation>
    <scope>NUCLEOTIDE SEQUENCE [LARGE SCALE GENOMIC DNA]</scope>
    <source>
        <strain evidence="7">ATCC 700253 / DSM 10332 / NAL</strain>
    </source>
</reference>
<evidence type="ECO:0000256" key="3">
    <source>
        <dbReference type="ARBA" id="ARBA00022989"/>
    </source>
</evidence>
<feature type="transmembrane region" description="Helical" evidence="5">
    <location>
        <begin position="21"/>
        <end position="40"/>
    </location>
</feature>
<dbReference type="PATRIC" id="fig|679936.5.peg.3599"/>
<keyword evidence="2 5" id="KW-0812">Transmembrane</keyword>
<dbReference type="PANTHER" id="PTHR31851">
    <property type="entry name" value="FE(2+)/MN(2+) TRANSPORTER PCL1"/>
    <property type="match status" value="1"/>
</dbReference>
<evidence type="ECO:0000256" key="4">
    <source>
        <dbReference type="ARBA" id="ARBA00023136"/>
    </source>
</evidence>
<evidence type="ECO:0008006" key="8">
    <source>
        <dbReference type="Google" id="ProtNLM"/>
    </source>
</evidence>
<keyword evidence="4 5" id="KW-0472">Membrane</keyword>
<evidence type="ECO:0000256" key="5">
    <source>
        <dbReference type="SAM" id="Phobius"/>
    </source>
</evidence>
<reference evidence="7" key="1">
    <citation type="submission" date="2011-12" db="EMBL/GenBank/DDBJ databases">
        <title>The complete genome of chromosome of Sulfobacillus acidophilus DSM 10332.</title>
        <authorList>
            <person name="Lucas S."/>
            <person name="Han J."/>
            <person name="Lapidus A."/>
            <person name="Bruce D."/>
            <person name="Goodwin L."/>
            <person name="Pitluck S."/>
            <person name="Peters L."/>
            <person name="Kyrpides N."/>
            <person name="Mavromatis K."/>
            <person name="Ivanova N."/>
            <person name="Mikhailova N."/>
            <person name="Chertkov O."/>
            <person name="Saunders E."/>
            <person name="Detter J.C."/>
            <person name="Tapia R."/>
            <person name="Han C."/>
            <person name="Land M."/>
            <person name="Hauser L."/>
            <person name="Markowitz V."/>
            <person name="Cheng J.-F."/>
            <person name="Hugenholtz P."/>
            <person name="Woyke T."/>
            <person name="Wu D."/>
            <person name="Pukall R."/>
            <person name="Gehrich-Schroeter G."/>
            <person name="Schneider S."/>
            <person name="Klenk H.-P."/>
            <person name="Eisen J.A."/>
        </authorList>
    </citation>
    <scope>NUCLEOTIDE SEQUENCE [LARGE SCALE GENOMIC DNA]</scope>
    <source>
        <strain evidence="7">ATCC 700253 / DSM 10332 / NAL</strain>
    </source>
</reference>
<dbReference type="Proteomes" id="UP000005439">
    <property type="component" value="Chromosome"/>
</dbReference>
<gene>
    <name evidence="6" type="ordered locus">Sulac_3477</name>
</gene>
<proteinExistence type="predicted"/>
<feature type="transmembrane region" description="Helical" evidence="5">
    <location>
        <begin position="182"/>
        <end position="204"/>
    </location>
</feature>
<evidence type="ECO:0000313" key="7">
    <source>
        <dbReference type="Proteomes" id="UP000005439"/>
    </source>
</evidence>
<evidence type="ECO:0000313" key="6">
    <source>
        <dbReference type="EMBL" id="AEW06914.1"/>
    </source>
</evidence>
<feature type="transmembrane region" description="Helical" evidence="5">
    <location>
        <begin position="52"/>
        <end position="73"/>
    </location>
</feature>
<protein>
    <recommendedName>
        <fullName evidence="8">Iron transporter</fullName>
    </recommendedName>
</protein>
<dbReference type="HOGENOM" id="CLU_038957_2_1_9"/>
<dbReference type="GO" id="GO:0012505">
    <property type="term" value="C:endomembrane system"/>
    <property type="evidence" value="ECO:0007669"/>
    <property type="project" value="UniProtKB-SubCell"/>
</dbReference>
<dbReference type="EMBL" id="CP003179">
    <property type="protein sequence ID" value="AEW06914.1"/>
    <property type="molecule type" value="Genomic_DNA"/>
</dbReference>
<comment type="subcellular location">
    <subcellularLocation>
        <location evidence="1">Endomembrane system</location>
        <topology evidence="1">Multi-pass membrane protein</topology>
    </subcellularLocation>
</comment>
<feature type="transmembrane region" description="Helical" evidence="5">
    <location>
        <begin position="155"/>
        <end position="176"/>
    </location>
</feature>